<organism evidence="7 8">
    <name type="scientific">Cercophora scortea</name>
    <dbReference type="NCBI Taxonomy" id="314031"/>
    <lineage>
        <taxon>Eukaryota</taxon>
        <taxon>Fungi</taxon>
        <taxon>Dikarya</taxon>
        <taxon>Ascomycota</taxon>
        <taxon>Pezizomycotina</taxon>
        <taxon>Sordariomycetes</taxon>
        <taxon>Sordariomycetidae</taxon>
        <taxon>Sordariales</taxon>
        <taxon>Lasiosphaeriaceae</taxon>
        <taxon>Cercophora</taxon>
    </lineage>
</organism>
<feature type="compositionally biased region" description="Polar residues" evidence="5">
    <location>
        <begin position="917"/>
        <end position="928"/>
    </location>
</feature>
<keyword evidence="8" id="KW-1185">Reference proteome</keyword>
<dbReference type="GO" id="GO:0006886">
    <property type="term" value="P:intracellular protein transport"/>
    <property type="evidence" value="ECO:0007669"/>
    <property type="project" value="UniProtKB-UniRule"/>
</dbReference>
<evidence type="ECO:0000259" key="6">
    <source>
        <dbReference type="PROSITE" id="PS50219"/>
    </source>
</evidence>
<dbReference type="GO" id="GO:0034058">
    <property type="term" value="P:endosomal vesicle fusion"/>
    <property type="evidence" value="ECO:0007669"/>
    <property type="project" value="TreeGrafter"/>
</dbReference>
<evidence type="ECO:0000313" key="7">
    <source>
        <dbReference type="EMBL" id="KAK3321431.1"/>
    </source>
</evidence>
<dbReference type="InterPro" id="IPR019452">
    <property type="entry name" value="VPS39/TGF_beta_rcpt-assoc_1"/>
</dbReference>
<dbReference type="EMBL" id="JAUEPO010000005">
    <property type="protein sequence ID" value="KAK3321431.1"/>
    <property type="molecule type" value="Genomic_DNA"/>
</dbReference>
<dbReference type="PROSITE" id="PS50236">
    <property type="entry name" value="CHCR"/>
    <property type="match status" value="1"/>
</dbReference>
<feature type="compositionally biased region" description="Polar residues" evidence="5">
    <location>
        <begin position="545"/>
        <end position="555"/>
    </location>
</feature>
<evidence type="ECO:0000256" key="5">
    <source>
        <dbReference type="SAM" id="MobiDB-lite"/>
    </source>
</evidence>
<feature type="region of interest" description="Disordered" evidence="5">
    <location>
        <begin position="916"/>
        <end position="935"/>
    </location>
</feature>
<name>A0AAE0IAF9_9PEZI</name>
<dbReference type="PANTHER" id="PTHR12894">
    <property type="entry name" value="CNH DOMAIN CONTAINING"/>
    <property type="match status" value="1"/>
</dbReference>
<feature type="repeat" description="CHCR" evidence="4">
    <location>
        <begin position="776"/>
        <end position="937"/>
    </location>
</feature>
<dbReference type="Pfam" id="PF10367">
    <property type="entry name" value="zf-Vps39_C"/>
    <property type="match status" value="1"/>
</dbReference>
<evidence type="ECO:0000313" key="8">
    <source>
        <dbReference type="Proteomes" id="UP001286456"/>
    </source>
</evidence>
<dbReference type="GO" id="GO:0006914">
    <property type="term" value="P:autophagy"/>
    <property type="evidence" value="ECO:0007669"/>
    <property type="project" value="TreeGrafter"/>
</dbReference>
<feature type="compositionally biased region" description="Polar residues" evidence="5">
    <location>
        <begin position="76"/>
        <end position="104"/>
    </location>
</feature>
<sequence length="1139" mass="124475">MLSAFTARPIIELKQRDKSRIESVLAYGDRVLVGLNTGSLRIYRLNELPDPTPTPSSTPATSQPINGNGNGAAAAQFQSQPSDAIPTTSSPTKNGQPEPLSQAQVVPPPPTKPTDLLREVEKFSNRAIEQLAVIKEANTLVSLSNWAISLHDLKTFEPIEVPLPRTKNASTFAVTSNIVKDPATGIPEIISRLAVAVKRRLLLWSWHAGELSSDVTEIVLAEAIRTITWANATKVVCGMNSGYVIVDVENGKVEDIVGPGAIGGVAGGQGRFGAVGATSMGYMGLGGYIPKPLSAKLAEGELLLAKDINTLFINDSGKALEKRQVPWQPAPEAIGYSYPYMLALQPPAKGSLEVWNPDTLSLLQTISLPGAAALHFPPPTVSLPHKGKGFHVVGERAVWKMDATEYDSQIEELVKNARFDEAISIMSMLEDALLKDKTQTLREVKMLKAELLFRQKKYRESMDLFNEDEVHAPPERVLKLFPKIIAGELSGVVEEDKDDESDQDGSTGKASGEKPVKPEVVAEQSSPQKGGTFSKYLMGHRKVNSETASLASSKMGTDKDDTASIRGGKPSEEHSHQDDKDLMAAVLELNSYLAGARARLQRVIDPATGKLKPRKSQSGSSTDDAFKSLLSSANADSSDEEQQRLEHDLQATFKIVDTTLFRAFMYSRPTLASSLFRIPNFCDPDVVNERLVEHNRFNELVDFFYGKKLHRQALDLLRKFGSPDEPDDAAPNLHGPQRTVVYLQGLPPEMIDVILEFSDWTLRKDPQLGMEVFLADSENAETLPRERVIAFLEGVDPRLEIRYLEHVIGELNDMTPEFHNQLMELYVRRLRDDRGEMGEDWDATMEKLVRFLNESRLYSLSRAFGLIPRDDPRFYEAQAVVLSIMGQHKQALEIYVFRMNDYTKAEDYCNRIHKTQDSQLASPSQRQGANASEEVEEAAVQPSIYHTLLSLYLTPPPPHTPNLAPALDLLSKHGSRLPATSTLSLIPDSLPVAELESYFRGRMRNANSIVNETRVVAGLRKTGLVASQALLLLGDGVPGGQGGRNRRVVISEERVCGVCHKRLGGSVVAVLPDNAVVHYGCLSRAGVNGTTGARPYARSVMSSAASVNGGTASVRSGSTYLDAQAAQAGSWGRSAGVGV</sequence>
<accession>A0AAE0IAF9</accession>
<gene>
    <name evidence="7" type="ORF">B0T19DRAFT_265867</name>
</gene>
<comment type="similarity">
    <text evidence="3">Belongs to the VAM6/VPS39 family.</text>
</comment>
<evidence type="ECO:0000256" key="4">
    <source>
        <dbReference type="PROSITE-ProRule" id="PRU01006"/>
    </source>
</evidence>
<feature type="domain" description="CNH" evidence="6">
    <location>
        <begin position="18"/>
        <end position="381"/>
    </location>
</feature>
<evidence type="ECO:0000256" key="2">
    <source>
        <dbReference type="ARBA" id="ARBA00023136"/>
    </source>
</evidence>
<dbReference type="InterPro" id="IPR001180">
    <property type="entry name" value="CNH_dom"/>
</dbReference>
<dbReference type="GO" id="GO:0012505">
    <property type="term" value="C:endomembrane system"/>
    <property type="evidence" value="ECO:0007669"/>
    <property type="project" value="UniProtKB-SubCell"/>
</dbReference>
<feature type="region of interest" description="Disordered" evidence="5">
    <location>
        <begin position="46"/>
        <end position="115"/>
    </location>
</feature>
<dbReference type="PROSITE" id="PS50219">
    <property type="entry name" value="CNH"/>
    <property type="match status" value="1"/>
</dbReference>
<feature type="compositionally biased region" description="Basic and acidic residues" evidence="5">
    <location>
        <begin position="556"/>
        <end position="579"/>
    </location>
</feature>
<dbReference type="Pfam" id="PF00780">
    <property type="entry name" value="CNH"/>
    <property type="match status" value="1"/>
</dbReference>
<dbReference type="InterPro" id="IPR019453">
    <property type="entry name" value="VPS39/TGFA1_Znf"/>
</dbReference>
<dbReference type="InterPro" id="IPR000547">
    <property type="entry name" value="Clathrin_H-chain/VPS_repeat"/>
</dbReference>
<dbReference type="GO" id="GO:0000329">
    <property type="term" value="C:fungal-type vacuole membrane"/>
    <property type="evidence" value="ECO:0007669"/>
    <property type="project" value="TreeGrafter"/>
</dbReference>
<dbReference type="Proteomes" id="UP001286456">
    <property type="component" value="Unassembled WGS sequence"/>
</dbReference>
<dbReference type="AlphaFoldDB" id="A0AAE0IAF9"/>
<feature type="region of interest" description="Disordered" evidence="5">
    <location>
        <begin position="491"/>
        <end position="579"/>
    </location>
</feature>
<keyword evidence="2" id="KW-0472">Membrane</keyword>
<protein>
    <recommendedName>
        <fullName evidence="6">CNH domain-containing protein</fullName>
    </recommendedName>
</protein>
<comment type="subcellular location">
    <subcellularLocation>
        <location evidence="1">Endomembrane system</location>
        <topology evidence="1">Peripheral membrane protein</topology>
    </subcellularLocation>
</comment>
<dbReference type="PANTHER" id="PTHR12894:SF49">
    <property type="entry name" value="VAM6_VPS39-LIKE PROTEIN"/>
    <property type="match status" value="1"/>
</dbReference>
<comment type="caution">
    <text evidence="7">The sequence shown here is derived from an EMBL/GenBank/DDBJ whole genome shotgun (WGS) entry which is preliminary data.</text>
</comment>
<proteinExistence type="inferred from homology"/>
<reference evidence="7" key="2">
    <citation type="submission" date="2023-06" db="EMBL/GenBank/DDBJ databases">
        <authorList>
            <consortium name="Lawrence Berkeley National Laboratory"/>
            <person name="Haridas S."/>
            <person name="Hensen N."/>
            <person name="Bonometti L."/>
            <person name="Westerberg I."/>
            <person name="Brannstrom I.O."/>
            <person name="Guillou S."/>
            <person name="Cros-Aarteil S."/>
            <person name="Calhoun S."/>
            <person name="Kuo A."/>
            <person name="Mondo S."/>
            <person name="Pangilinan J."/>
            <person name="Riley R."/>
            <person name="Labutti K."/>
            <person name="Andreopoulos B."/>
            <person name="Lipzen A."/>
            <person name="Chen C."/>
            <person name="Yanf M."/>
            <person name="Daum C."/>
            <person name="Ng V."/>
            <person name="Clum A."/>
            <person name="Steindorff A."/>
            <person name="Ohm R."/>
            <person name="Martin F."/>
            <person name="Silar P."/>
            <person name="Natvig D."/>
            <person name="Lalanne C."/>
            <person name="Gautier V."/>
            <person name="Ament-Velasquez S.L."/>
            <person name="Kruys A."/>
            <person name="Hutchinson M.I."/>
            <person name="Powell A.J."/>
            <person name="Barry K."/>
            <person name="Miller A.N."/>
            <person name="Grigoriev I.V."/>
            <person name="Debuchy R."/>
            <person name="Gladieux P."/>
            <person name="Thoren M.H."/>
            <person name="Johannesson H."/>
        </authorList>
    </citation>
    <scope>NUCLEOTIDE SEQUENCE</scope>
    <source>
        <strain evidence="7">SMH4131-1</strain>
    </source>
</reference>
<feature type="compositionally biased region" description="Low complexity" evidence="5">
    <location>
        <begin position="57"/>
        <end position="75"/>
    </location>
</feature>
<evidence type="ECO:0000256" key="1">
    <source>
        <dbReference type="ARBA" id="ARBA00004184"/>
    </source>
</evidence>
<evidence type="ECO:0000256" key="3">
    <source>
        <dbReference type="ARBA" id="ARBA00038201"/>
    </source>
</evidence>
<dbReference type="Pfam" id="PF10366">
    <property type="entry name" value="Vps39_1"/>
    <property type="match status" value="1"/>
</dbReference>
<reference evidence="7" key="1">
    <citation type="journal article" date="2023" name="Mol. Phylogenet. Evol.">
        <title>Genome-scale phylogeny and comparative genomics of the fungal order Sordariales.</title>
        <authorList>
            <person name="Hensen N."/>
            <person name="Bonometti L."/>
            <person name="Westerberg I."/>
            <person name="Brannstrom I.O."/>
            <person name="Guillou S."/>
            <person name="Cros-Aarteil S."/>
            <person name="Calhoun S."/>
            <person name="Haridas S."/>
            <person name="Kuo A."/>
            <person name="Mondo S."/>
            <person name="Pangilinan J."/>
            <person name="Riley R."/>
            <person name="LaButti K."/>
            <person name="Andreopoulos B."/>
            <person name="Lipzen A."/>
            <person name="Chen C."/>
            <person name="Yan M."/>
            <person name="Daum C."/>
            <person name="Ng V."/>
            <person name="Clum A."/>
            <person name="Steindorff A."/>
            <person name="Ohm R.A."/>
            <person name="Martin F."/>
            <person name="Silar P."/>
            <person name="Natvig D.O."/>
            <person name="Lalanne C."/>
            <person name="Gautier V."/>
            <person name="Ament-Velasquez S.L."/>
            <person name="Kruys A."/>
            <person name="Hutchinson M.I."/>
            <person name="Powell A.J."/>
            <person name="Barry K."/>
            <person name="Miller A.N."/>
            <person name="Grigoriev I.V."/>
            <person name="Debuchy R."/>
            <person name="Gladieux P."/>
            <person name="Hiltunen Thoren M."/>
            <person name="Johannesson H."/>
        </authorList>
    </citation>
    <scope>NUCLEOTIDE SEQUENCE</scope>
    <source>
        <strain evidence="7">SMH4131-1</strain>
    </source>
</reference>
<dbReference type="InterPro" id="IPR032914">
    <property type="entry name" value="Vam6/VPS39/TRAP1"/>
</dbReference>
<feature type="compositionally biased region" description="Acidic residues" evidence="5">
    <location>
        <begin position="493"/>
        <end position="503"/>
    </location>
</feature>